<reference evidence="2" key="2">
    <citation type="submission" date="2021-01" db="EMBL/GenBank/DDBJ databases">
        <authorList>
            <person name="Schikora-Tamarit M.A."/>
        </authorList>
    </citation>
    <scope>NUCLEOTIDE SEQUENCE</scope>
    <source>
        <strain evidence="2">CBS6341</strain>
    </source>
</reference>
<dbReference type="Proteomes" id="UP000769528">
    <property type="component" value="Unassembled WGS sequence"/>
</dbReference>
<reference evidence="2" key="1">
    <citation type="journal article" date="2021" name="Open Biol.">
        <title>Shared evolutionary footprints suggest mitochondrial oxidative damage underlies multiple complex I losses in fungi.</title>
        <authorList>
            <person name="Schikora-Tamarit M.A."/>
            <person name="Marcet-Houben M."/>
            <person name="Nosek J."/>
            <person name="Gabaldon T."/>
        </authorList>
    </citation>
    <scope>NUCLEOTIDE SEQUENCE</scope>
    <source>
        <strain evidence="2">CBS6341</strain>
    </source>
</reference>
<gene>
    <name evidence="2" type="ORF">WICMUC_000113</name>
</gene>
<evidence type="ECO:0000313" key="2">
    <source>
        <dbReference type="EMBL" id="KAH3680762.1"/>
    </source>
</evidence>
<name>A0A9P8PYA9_9ASCO</name>
<feature type="compositionally biased region" description="Polar residues" evidence="1">
    <location>
        <begin position="45"/>
        <end position="54"/>
    </location>
</feature>
<evidence type="ECO:0000313" key="3">
    <source>
        <dbReference type="Proteomes" id="UP000769528"/>
    </source>
</evidence>
<feature type="compositionally biased region" description="Low complexity" evidence="1">
    <location>
        <begin position="23"/>
        <end position="35"/>
    </location>
</feature>
<comment type="caution">
    <text evidence="2">The sequence shown here is derived from an EMBL/GenBank/DDBJ whole genome shotgun (WGS) entry which is preliminary data.</text>
</comment>
<evidence type="ECO:0000256" key="1">
    <source>
        <dbReference type="SAM" id="MobiDB-lite"/>
    </source>
</evidence>
<proteinExistence type="predicted"/>
<keyword evidence="3" id="KW-1185">Reference proteome</keyword>
<dbReference type="AlphaFoldDB" id="A0A9P8PYA9"/>
<sequence length="77" mass="8483">MVPSVVSAGTLEIAILLTEFDKSSSSSSSSSNDSSLNLPRFSRDSPFTSSSRTMYESGRRIDNDFKFNCFLKNSESE</sequence>
<protein>
    <submittedName>
        <fullName evidence="2">Uncharacterized protein</fullName>
    </submittedName>
</protein>
<organism evidence="2 3">
    <name type="scientific">Wickerhamomyces mucosus</name>
    <dbReference type="NCBI Taxonomy" id="1378264"/>
    <lineage>
        <taxon>Eukaryota</taxon>
        <taxon>Fungi</taxon>
        <taxon>Dikarya</taxon>
        <taxon>Ascomycota</taxon>
        <taxon>Saccharomycotina</taxon>
        <taxon>Saccharomycetes</taxon>
        <taxon>Phaffomycetales</taxon>
        <taxon>Wickerhamomycetaceae</taxon>
        <taxon>Wickerhamomyces</taxon>
    </lineage>
</organism>
<feature type="region of interest" description="Disordered" evidence="1">
    <location>
        <begin position="21"/>
        <end position="54"/>
    </location>
</feature>
<dbReference type="EMBL" id="JAEUBF010000039">
    <property type="protein sequence ID" value="KAH3680762.1"/>
    <property type="molecule type" value="Genomic_DNA"/>
</dbReference>
<accession>A0A9P8PYA9</accession>